<dbReference type="InterPro" id="IPR051904">
    <property type="entry name" value="UPF0746_actin_org"/>
</dbReference>
<evidence type="ECO:0000313" key="1">
    <source>
        <dbReference type="EMBL" id="EGG13353.1"/>
    </source>
</evidence>
<dbReference type="RefSeq" id="XP_004350057.1">
    <property type="nucleotide sequence ID" value="XM_004350007.1"/>
</dbReference>
<dbReference type="PANTHER" id="PTHR32488">
    <property type="entry name" value="UPF0746 PROTEIN DDB_G0280785-RELATED"/>
    <property type="match status" value="1"/>
</dbReference>
<dbReference type="PANTHER" id="PTHR32488:SF76">
    <property type="entry name" value="ANKYRIN REPEAT-CONTAINING PROTEIN-RELATED"/>
    <property type="match status" value="1"/>
</dbReference>
<dbReference type="GeneID" id="14866493"/>
<keyword evidence="2" id="KW-1185">Reference proteome</keyword>
<gene>
    <name evidence="1" type="ORF">DFA_11114</name>
</gene>
<organism evidence="1 2">
    <name type="scientific">Cavenderia fasciculata</name>
    <name type="common">Slime mold</name>
    <name type="synonym">Dictyostelium fasciculatum</name>
    <dbReference type="NCBI Taxonomy" id="261658"/>
    <lineage>
        <taxon>Eukaryota</taxon>
        <taxon>Amoebozoa</taxon>
        <taxon>Evosea</taxon>
        <taxon>Eumycetozoa</taxon>
        <taxon>Dictyostelia</taxon>
        <taxon>Acytosteliales</taxon>
        <taxon>Cavenderiaceae</taxon>
        <taxon>Cavenderia</taxon>
    </lineage>
</organism>
<proteinExistence type="predicted"/>
<dbReference type="Proteomes" id="UP000007797">
    <property type="component" value="Unassembled WGS sequence"/>
</dbReference>
<dbReference type="AlphaFoldDB" id="F4QEZ4"/>
<sequence>MVQQIIEESTFWNVFRNKYLFHSIFQLYRDERNDYCTELTSWEDTSVEEIIERGDLAILIKRMKRGDRNLYFSSESIRLFLRRVEDLETFTYFFKETGFELPTTINDVYHCPSVQILDYVVEENKRIFDERYKKDNKEKKERRFCPFGVDGSGWDSSLEFQPFSKSVDVLDRVLQLYKEYCPPHLPPVMKLSINNVLLKFTQSNRNLNRRRDRRLIRGLPTYDRDHQEQVLVWIAKNFPRLVDQYKKTNHTCQIKNICIYRTGNTTLMKQYTNTDSITLPYYLIETTQHLSVASRLEIEIRFKDAEPMFLKCKSTLLGMFAWLQDDRERLDRMSLDLLQLQRGVITSLERLDEICNDILQTGVKGGSVSEEAAIRYLASVAIQHICDSNRAPTRYCSNHFSPRYIGILRVGTLKQVKIAVSNGFLSAAPLLDSRSIFLSIITRKGDPQTTVDIYNLLVRETRYIDITHISPFKTNYKKRYTRIESEQVFFLVMIGGKGSDIVGLKGSSKLFHLLSHTMKSLDYNVFQEALVKGHMPLLRSVAAEVLYRNLKGKLKNMLTDCFIEMITTFKCEYSVQELFTHEKGLFTLEQLVNTSNHQTQLILQEPYRPSIHLPIIKRLDQLGVKTIQSDQTTLFNFN</sequence>
<name>F4QEZ4_CACFS</name>
<evidence type="ECO:0000313" key="2">
    <source>
        <dbReference type="Proteomes" id="UP000007797"/>
    </source>
</evidence>
<dbReference type="KEGG" id="dfa:DFA_11114"/>
<protein>
    <submittedName>
        <fullName evidence="1">Uncharacterized protein</fullName>
    </submittedName>
</protein>
<accession>F4QEZ4</accession>
<dbReference type="EMBL" id="GL883029">
    <property type="protein sequence ID" value="EGG13353.1"/>
    <property type="molecule type" value="Genomic_DNA"/>
</dbReference>
<reference evidence="2" key="1">
    <citation type="journal article" date="2011" name="Genome Res.">
        <title>Phylogeny-wide analysis of social amoeba genomes highlights ancient origins for complex intercellular communication.</title>
        <authorList>
            <person name="Heidel A.J."/>
            <person name="Lawal H.M."/>
            <person name="Felder M."/>
            <person name="Schilde C."/>
            <person name="Helps N.R."/>
            <person name="Tunggal B."/>
            <person name="Rivero F."/>
            <person name="John U."/>
            <person name="Schleicher M."/>
            <person name="Eichinger L."/>
            <person name="Platzer M."/>
            <person name="Noegel A.A."/>
            <person name="Schaap P."/>
            <person name="Gloeckner G."/>
        </authorList>
    </citation>
    <scope>NUCLEOTIDE SEQUENCE [LARGE SCALE GENOMIC DNA]</scope>
    <source>
        <strain evidence="2">SH3</strain>
    </source>
</reference>